<dbReference type="EMBL" id="MNPL01009700">
    <property type="protein sequence ID" value="OQR73571.1"/>
    <property type="molecule type" value="Genomic_DNA"/>
</dbReference>
<reference evidence="1 2" key="1">
    <citation type="journal article" date="2017" name="Gigascience">
        <title>Draft genome of the honey bee ectoparasitic mite, Tropilaelaps mercedesae, is shaped by the parasitic life history.</title>
        <authorList>
            <person name="Dong X."/>
            <person name="Armstrong S.D."/>
            <person name="Xia D."/>
            <person name="Makepeace B.L."/>
            <person name="Darby A.C."/>
            <person name="Kadowaki T."/>
        </authorList>
    </citation>
    <scope>NUCLEOTIDE SEQUENCE [LARGE SCALE GENOMIC DNA]</scope>
    <source>
        <strain evidence="1">Wuxi-XJTLU</strain>
    </source>
</reference>
<dbReference type="AlphaFoldDB" id="A0A1V9XJF2"/>
<protein>
    <submittedName>
        <fullName evidence="1">Uncharacterized protein</fullName>
    </submittedName>
</protein>
<comment type="caution">
    <text evidence="1">The sequence shown here is derived from an EMBL/GenBank/DDBJ whole genome shotgun (WGS) entry which is preliminary data.</text>
</comment>
<sequence length="166" mass="18217">MDQLRPSVAFRPSNLKSFISSGWPFDHCGHSDGCKRYAGTLGHCRLSRPWKPQAIDVEATDDPIEQWRDGVDAGVVHGSGDYSCDGKSVVTDQHAIRDLLAFNSSTASWDPFELFQDELASLTSNGTSSGLSHQAGLDTTTFDRAACLPLPNRESFRSPPTRDNQF</sequence>
<dbReference type="Proteomes" id="UP000192247">
    <property type="component" value="Unassembled WGS sequence"/>
</dbReference>
<dbReference type="InParanoid" id="A0A1V9XJF2"/>
<keyword evidence="2" id="KW-1185">Reference proteome</keyword>
<name>A0A1V9XJF2_9ACAR</name>
<gene>
    <name evidence="1" type="ORF">BIW11_09645</name>
</gene>
<evidence type="ECO:0000313" key="1">
    <source>
        <dbReference type="EMBL" id="OQR73571.1"/>
    </source>
</evidence>
<proteinExistence type="predicted"/>
<evidence type="ECO:0000313" key="2">
    <source>
        <dbReference type="Proteomes" id="UP000192247"/>
    </source>
</evidence>
<accession>A0A1V9XJF2</accession>
<organism evidence="1 2">
    <name type="scientific">Tropilaelaps mercedesae</name>
    <dbReference type="NCBI Taxonomy" id="418985"/>
    <lineage>
        <taxon>Eukaryota</taxon>
        <taxon>Metazoa</taxon>
        <taxon>Ecdysozoa</taxon>
        <taxon>Arthropoda</taxon>
        <taxon>Chelicerata</taxon>
        <taxon>Arachnida</taxon>
        <taxon>Acari</taxon>
        <taxon>Parasitiformes</taxon>
        <taxon>Mesostigmata</taxon>
        <taxon>Gamasina</taxon>
        <taxon>Dermanyssoidea</taxon>
        <taxon>Laelapidae</taxon>
        <taxon>Tropilaelaps</taxon>
    </lineage>
</organism>